<evidence type="ECO:0008006" key="8">
    <source>
        <dbReference type="Google" id="ProtNLM"/>
    </source>
</evidence>
<reference evidence="6 7" key="1">
    <citation type="submission" date="2024-08" db="EMBL/GenBank/DDBJ databases">
        <authorList>
            <person name="Cucini C."/>
            <person name="Frati F."/>
        </authorList>
    </citation>
    <scope>NUCLEOTIDE SEQUENCE [LARGE SCALE GENOMIC DNA]</scope>
</reference>
<organism evidence="6 7">
    <name type="scientific">Orchesella dallaii</name>
    <dbReference type="NCBI Taxonomy" id="48710"/>
    <lineage>
        <taxon>Eukaryota</taxon>
        <taxon>Metazoa</taxon>
        <taxon>Ecdysozoa</taxon>
        <taxon>Arthropoda</taxon>
        <taxon>Hexapoda</taxon>
        <taxon>Collembola</taxon>
        <taxon>Entomobryomorpha</taxon>
        <taxon>Entomobryoidea</taxon>
        <taxon>Orchesellidae</taxon>
        <taxon>Orchesellinae</taxon>
        <taxon>Orchesella</taxon>
    </lineage>
</organism>
<dbReference type="SUPFAM" id="SSF53335">
    <property type="entry name" value="S-adenosyl-L-methionine-dependent methyltransferases"/>
    <property type="match status" value="1"/>
</dbReference>
<comment type="caution">
    <text evidence="6">The sequence shown here is derived from an EMBL/GenBank/DDBJ whole genome shotgun (WGS) entry which is preliminary data.</text>
</comment>
<gene>
    <name evidence="6" type="ORF">ODALV1_LOCUS22458</name>
</gene>
<keyword evidence="7" id="KW-1185">Reference proteome</keyword>
<dbReference type="Pfam" id="PF02353">
    <property type="entry name" value="CMAS"/>
    <property type="match status" value="1"/>
</dbReference>
<dbReference type="PIRSF" id="PIRSF003085">
    <property type="entry name" value="CMAS"/>
    <property type="match status" value="1"/>
</dbReference>
<evidence type="ECO:0000256" key="5">
    <source>
        <dbReference type="ARBA" id="ARBA00023098"/>
    </source>
</evidence>
<dbReference type="InterPro" id="IPR029063">
    <property type="entry name" value="SAM-dependent_MTases_sf"/>
</dbReference>
<dbReference type="NCBIfam" id="NF008686">
    <property type="entry name" value="PRK11705.1"/>
    <property type="match status" value="1"/>
</dbReference>
<keyword evidence="2" id="KW-0489">Methyltransferase</keyword>
<sequence>MGLLIDYLYVLTIATIRAYKWLELRVLQLFSGTIQKLWIYYSENWLGIVVHLPDQPLKKISEKEEKRILASCGYNSLIHLKVNNLSIFTRSANTGSLAMGEAYVNGDWETLNGEEDITEMSCRMFDKNTHKYFFNWWPINRFLFWLEHHAFNLQTMGRAFEVGKKHYDLGNDLFESFLDPWMQYTCGYWAKADNLNDAQLHKLELIAKKLDLKPGMRVLDAGCGWGTLCKYLAENYEVECVGITVGAEGVRYAEENCKGLKTEFRVQDYRDINEKFDRIVSIGMFEHVGYHNYRKCLEVLHNCLKDDGILLLHMIGVNHKNMWLTEPFTHKYIFPNGQFPYYKDVVEKIEGLFIIEDWHNFGPDYFKTLEAWRDNFKRNWPTIADKYGERFYRLWNLYLSASASLFKSRKGQLWQIVLSKDGLRREYRAAR</sequence>
<keyword evidence="3" id="KW-0808">Transferase</keyword>
<evidence type="ECO:0000256" key="2">
    <source>
        <dbReference type="ARBA" id="ARBA00022603"/>
    </source>
</evidence>
<evidence type="ECO:0000313" key="6">
    <source>
        <dbReference type="EMBL" id="CAL8128687.1"/>
    </source>
</evidence>
<evidence type="ECO:0000256" key="1">
    <source>
        <dbReference type="ARBA" id="ARBA00010815"/>
    </source>
</evidence>
<dbReference type="Gene3D" id="3.40.50.150">
    <property type="entry name" value="Vaccinia Virus protein VP39"/>
    <property type="match status" value="1"/>
</dbReference>
<dbReference type="InterPro" id="IPR003333">
    <property type="entry name" value="CMAS"/>
</dbReference>
<dbReference type="PANTHER" id="PTHR43667">
    <property type="entry name" value="CYCLOPROPANE-FATTY-ACYL-PHOSPHOLIPID SYNTHASE"/>
    <property type="match status" value="1"/>
</dbReference>
<dbReference type="EMBL" id="CAXLJM020000075">
    <property type="protein sequence ID" value="CAL8128687.1"/>
    <property type="molecule type" value="Genomic_DNA"/>
</dbReference>
<evidence type="ECO:0000313" key="7">
    <source>
        <dbReference type="Proteomes" id="UP001642540"/>
    </source>
</evidence>
<evidence type="ECO:0000256" key="4">
    <source>
        <dbReference type="ARBA" id="ARBA00022691"/>
    </source>
</evidence>
<keyword evidence="5" id="KW-0443">Lipid metabolism</keyword>
<comment type="similarity">
    <text evidence="1">Belongs to the CFA/CMAS family.</text>
</comment>
<evidence type="ECO:0000256" key="3">
    <source>
        <dbReference type="ARBA" id="ARBA00022679"/>
    </source>
</evidence>
<dbReference type="PANTHER" id="PTHR43667:SF1">
    <property type="entry name" value="CYCLOPROPANE-FATTY-ACYL-PHOSPHOLIPID SYNTHASE"/>
    <property type="match status" value="1"/>
</dbReference>
<dbReference type="InterPro" id="IPR050723">
    <property type="entry name" value="CFA/CMAS"/>
</dbReference>
<accession>A0ABP1RI70</accession>
<dbReference type="CDD" id="cd02440">
    <property type="entry name" value="AdoMet_MTases"/>
    <property type="match status" value="1"/>
</dbReference>
<dbReference type="Proteomes" id="UP001642540">
    <property type="component" value="Unassembled WGS sequence"/>
</dbReference>
<proteinExistence type="inferred from homology"/>
<name>A0ABP1RI70_9HEXA</name>
<protein>
    <recommendedName>
        <fullName evidence="8">Cyclopropane-fatty-acyl-phospholipid synthase</fullName>
    </recommendedName>
</protein>
<keyword evidence="4" id="KW-0949">S-adenosyl-L-methionine</keyword>